<feature type="non-terminal residue" evidence="1">
    <location>
        <position position="1"/>
    </location>
</feature>
<evidence type="ECO:0000313" key="2">
    <source>
        <dbReference type="Proteomes" id="UP000789702"/>
    </source>
</evidence>
<dbReference type="EMBL" id="CAJVPU010043071">
    <property type="protein sequence ID" value="CAG8744970.1"/>
    <property type="molecule type" value="Genomic_DNA"/>
</dbReference>
<accession>A0ACA9QAW9</accession>
<feature type="non-terminal residue" evidence="1">
    <location>
        <position position="41"/>
    </location>
</feature>
<dbReference type="Proteomes" id="UP000789702">
    <property type="component" value="Unassembled WGS sequence"/>
</dbReference>
<gene>
    <name evidence="1" type="ORF">DHETER_LOCUS14285</name>
</gene>
<reference evidence="1" key="1">
    <citation type="submission" date="2021-06" db="EMBL/GenBank/DDBJ databases">
        <authorList>
            <person name="Kallberg Y."/>
            <person name="Tangrot J."/>
            <person name="Rosling A."/>
        </authorList>
    </citation>
    <scope>NUCLEOTIDE SEQUENCE</scope>
    <source>
        <strain evidence="1">IL203A</strain>
    </source>
</reference>
<organism evidence="1 2">
    <name type="scientific">Dentiscutata heterogama</name>
    <dbReference type="NCBI Taxonomy" id="1316150"/>
    <lineage>
        <taxon>Eukaryota</taxon>
        <taxon>Fungi</taxon>
        <taxon>Fungi incertae sedis</taxon>
        <taxon>Mucoromycota</taxon>
        <taxon>Glomeromycotina</taxon>
        <taxon>Glomeromycetes</taxon>
        <taxon>Diversisporales</taxon>
        <taxon>Gigasporaceae</taxon>
        <taxon>Dentiscutata</taxon>
    </lineage>
</organism>
<name>A0ACA9QAW9_9GLOM</name>
<protein>
    <submittedName>
        <fullName evidence="1">14453_t:CDS:1</fullName>
    </submittedName>
</protein>
<proteinExistence type="predicted"/>
<keyword evidence="2" id="KW-1185">Reference proteome</keyword>
<comment type="caution">
    <text evidence="1">The sequence shown here is derived from an EMBL/GenBank/DDBJ whole genome shotgun (WGS) entry which is preliminary data.</text>
</comment>
<evidence type="ECO:0000313" key="1">
    <source>
        <dbReference type="EMBL" id="CAG8744970.1"/>
    </source>
</evidence>
<sequence>LETRDAGEINFTNFTNLTLISPIMVKLFHRFDSIFISGDNE</sequence>